<sequence length="98" mass="11190">MTLSTSGNTETGSFNTNGRFIFEKQREALIGQVAHSMEQIITNLNILNRNMESFISVGKEFESVSTLWKMFHDVLSREEPYSLSEDVQETEQNENVPT</sequence>
<reference evidence="1 2" key="1">
    <citation type="journal article" date="2021" name="Commun. Biol.">
        <title>Genomic insights into the host specific adaptation of the Pneumocystis genus.</title>
        <authorList>
            <person name="Cisse O.H."/>
            <person name="Ma L."/>
            <person name="Dekker J.P."/>
            <person name="Khil P.P."/>
            <person name="Youn J.-H."/>
            <person name="Brenchley J.M."/>
            <person name="Blair R."/>
            <person name="Pahar B."/>
            <person name="Chabe M."/>
            <person name="Van Rompay K.K.A."/>
            <person name="Keesler R."/>
            <person name="Sukura A."/>
            <person name="Hirsch V."/>
            <person name="Kutty G."/>
            <person name="Liu Y."/>
            <person name="Peng L."/>
            <person name="Chen J."/>
            <person name="Song J."/>
            <person name="Weissenbacher-Lang C."/>
            <person name="Xu J."/>
            <person name="Upham N.S."/>
            <person name="Stajich J.E."/>
            <person name="Cuomo C.A."/>
            <person name="Cushion M.T."/>
            <person name="Kovacs J.A."/>
        </authorList>
    </citation>
    <scope>NUCLEOTIDE SEQUENCE [LARGE SCALE GENOMIC DNA]</scope>
    <source>
        <strain evidence="1 2">RABM</strain>
    </source>
</reference>
<proteinExistence type="predicted"/>
<accession>A0ACB7CBU7</accession>
<name>A0ACB7CBU7_9ASCO</name>
<gene>
    <name evidence="1" type="ORF">PORY_001261</name>
</gene>
<comment type="caution">
    <text evidence="1">The sequence shown here is derived from an EMBL/GenBank/DDBJ whole genome shotgun (WGS) entry which is preliminary data.</text>
</comment>
<evidence type="ECO:0000313" key="1">
    <source>
        <dbReference type="EMBL" id="KAG4305091.1"/>
    </source>
</evidence>
<dbReference type="EMBL" id="JABTEG010000004">
    <property type="protein sequence ID" value="KAG4305091.1"/>
    <property type="molecule type" value="Genomic_DNA"/>
</dbReference>
<evidence type="ECO:0000313" key="2">
    <source>
        <dbReference type="Proteomes" id="UP000768646"/>
    </source>
</evidence>
<dbReference type="Proteomes" id="UP000768646">
    <property type="component" value="Unassembled WGS sequence"/>
</dbReference>
<keyword evidence="2" id="KW-1185">Reference proteome</keyword>
<protein>
    <submittedName>
        <fullName evidence="1">Uncharacterized protein</fullName>
    </submittedName>
</protein>
<organism evidence="1 2">
    <name type="scientific">Pneumocystis oryctolagi</name>
    <dbReference type="NCBI Taxonomy" id="42067"/>
    <lineage>
        <taxon>Eukaryota</taxon>
        <taxon>Fungi</taxon>
        <taxon>Dikarya</taxon>
        <taxon>Ascomycota</taxon>
        <taxon>Taphrinomycotina</taxon>
        <taxon>Pneumocystomycetes</taxon>
        <taxon>Pneumocystaceae</taxon>
        <taxon>Pneumocystis</taxon>
    </lineage>
</organism>